<name>A0A286ECT8_9NEIS</name>
<keyword evidence="3" id="KW-1185">Reference proteome</keyword>
<sequence>MASYTLKVIHNGQTEQMLLANNHGARVRAEKNTQYQLFDENGRLIEQPLVEQIGNDLWVYAKESDGMPELVLQDFVNQSPIWDWQQVVQSGNSLMTGGGDVAAATLPETVAAVKASQVASTSAAGLSGGQVAALAGLAALGVGAAVAGGGGGSDKANETNASNTPTAPSNPATPSNPTAPSNPATPNTQ</sequence>
<feature type="region of interest" description="Disordered" evidence="1">
    <location>
        <begin position="148"/>
        <end position="189"/>
    </location>
</feature>
<organism evidence="2 3">
    <name type="scientific">Alysiella filiformis DSM 16848</name>
    <dbReference type="NCBI Taxonomy" id="1120981"/>
    <lineage>
        <taxon>Bacteria</taxon>
        <taxon>Pseudomonadati</taxon>
        <taxon>Pseudomonadota</taxon>
        <taxon>Betaproteobacteria</taxon>
        <taxon>Neisseriales</taxon>
        <taxon>Neisseriaceae</taxon>
        <taxon>Alysiella</taxon>
    </lineage>
</organism>
<proteinExistence type="predicted"/>
<reference evidence="2 3" key="1">
    <citation type="submission" date="2017-09" db="EMBL/GenBank/DDBJ databases">
        <authorList>
            <person name="Ehlers B."/>
            <person name="Leendertz F.H."/>
        </authorList>
    </citation>
    <scope>NUCLEOTIDE SEQUENCE [LARGE SCALE GENOMIC DNA]</scope>
    <source>
        <strain evidence="2 3">DSM 16848</strain>
    </source>
</reference>
<feature type="compositionally biased region" description="Low complexity" evidence="1">
    <location>
        <begin position="159"/>
        <end position="189"/>
    </location>
</feature>
<dbReference type="Proteomes" id="UP000219669">
    <property type="component" value="Unassembled WGS sequence"/>
</dbReference>
<accession>A0A286ECT8</accession>
<evidence type="ECO:0000313" key="2">
    <source>
        <dbReference type="EMBL" id="SOD68690.1"/>
    </source>
</evidence>
<feature type="non-terminal residue" evidence="2">
    <location>
        <position position="189"/>
    </location>
</feature>
<evidence type="ECO:0000256" key="1">
    <source>
        <dbReference type="SAM" id="MobiDB-lite"/>
    </source>
</evidence>
<gene>
    <name evidence="2" type="ORF">SAMN02746062_01356</name>
</gene>
<dbReference type="AlphaFoldDB" id="A0A286ECT8"/>
<dbReference type="EMBL" id="OCNF01000010">
    <property type="protein sequence ID" value="SOD68690.1"/>
    <property type="molecule type" value="Genomic_DNA"/>
</dbReference>
<protein>
    <submittedName>
        <fullName evidence="2">Uncharacterized protein</fullName>
    </submittedName>
</protein>
<evidence type="ECO:0000313" key="3">
    <source>
        <dbReference type="Proteomes" id="UP000219669"/>
    </source>
</evidence>